<dbReference type="EMBL" id="UINC01018311">
    <property type="protein sequence ID" value="SVA76807.1"/>
    <property type="molecule type" value="Genomic_DNA"/>
</dbReference>
<feature type="compositionally biased region" description="Gly residues" evidence="1">
    <location>
        <begin position="68"/>
        <end position="85"/>
    </location>
</feature>
<proteinExistence type="predicted"/>
<reference evidence="2" key="1">
    <citation type="submission" date="2018-05" db="EMBL/GenBank/DDBJ databases">
        <authorList>
            <person name="Lanie J.A."/>
            <person name="Ng W.-L."/>
            <person name="Kazmierczak K.M."/>
            <person name="Andrzejewski T.M."/>
            <person name="Davidsen T.M."/>
            <person name="Wayne K.J."/>
            <person name="Tettelin H."/>
            <person name="Glass J.I."/>
            <person name="Rusch D."/>
            <person name="Podicherti R."/>
            <person name="Tsui H.-C.T."/>
            <person name="Winkler M.E."/>
        </authorList>
    </citation>
    <scope>NUCLEOTIDE SEQUENCE</scope>
</reference>
<accession>A0A381YK27</accession>
<dbReference type="AlphaFoldDB" id="A0A381YK27"/>
<feature type="region of interest" description="Disordered" evidence="1">
    <location>
        <begin position="53"/>
        <end position="90"/>
    </location>
</feature>
<protein>
    <recommendedName>
        <fullName evidence="3">Lipocalin-like domain-containing protein</fullName>
    </recommendedName>
</protein>
<organism evidence="2">
    <name type="scientific">marine metagenome</name>
    <dbReference type="NCBI Taxonomy" id="408172"/>
    <lineage>
        <taxon>unclassified sequences</taxon>
        <taxon>metagenomes</taxon>
        <taxon>ecological metagenomes</taxon>
    </lineage>
</organism>
<evidence type="ECO:0000313" key="2">
    <source>
        <dbReference type="EMBL" id="SVA76807.1"/>
    </source>
</evidence>
<evidence type="ECO:0008006" key="3">
    <source>
        <dbReference type="Google" id="ProtNLM"/>
    </source>
</evidence>
<name>A0A381YK27_9ZZZZ</name>
<evidence type="ECO:0000256" key="1">
    <source>
        <dbReference type="SAM" id="MobiDB-lite"/>
    </source>
</evidence>
<feature type="compositionally biased region" description="Basic and acidic residues" evidence="1">
    <location>
        <begin position="53"/>
        <end position="64"/>
    </location>
</feature>
<gene>
    <name evidence="2" type="ORF">METZ01_LOCUS129661</name>
</gene>
<sequence length="222" mass="24485">MRFTLTVVVAVALSGVFGDARVLSSDVAQPDFSPTSLEGVWVLNADLSDEPRARLEGVGEDRGRGRGRGAAGRRGSGPGGRGRVGGRPPTREELARLRQGIQEAVRDLMTAPRRMTIVMIENEIVATYDDGRVIRLVSDDQAHKGIAGTSMQVTRRTRWENEKLVTDISLDSRIEVRLEQTYEVRLTDPEGKQLIVTSRFVGGRASNGDRRELRRVYDAEPS</sequence>